<comment type="caution">
    <text evidence="1">The sequence shown here is derived from an EMBL/GenBank/DDBJ whole genome shotgun (WGS) entry which is preliminary data.</text>
</comment>
<protein>
    <recommendedName>
        <fullName evidence="3">Prenyltransferase/squalene oxidase-like repeat protein</fullName>
    </recommendedName>
</protein>
<name>A0A8J3NNM2_9ACTN</name>
<dbReference type="Gene3D" id="1.50.10.20">
    <property type="match status" value="1"/>
</dbReference>
<dbReference type="EMBL" id="BONF01000074">
    <property type="protein sequence ID" value="GIF86471.1"/>
    <property type="molecule type" value="Genomic_DNA"/>
</dbReference>
<evidence type="ECO:0008006" key="3">
    <source>
        <dbReference type="Google" id="ProtNLM"/>
    </source>
</evidence>
<accession>A0A8J3NNM2</accession>
<dbReference type="AlphaFoldDB" id="A0A8J3NNM2"/>
<evidence type="ECO:0000313" key="2">
    <source>
        <dbReference type="Proteomes" id="UP000601223"/>
    </source>
</evidence>
<proteinExistence type="predicted"/>
<evidence type="ECO:0000313" key="1">
    <source>
        <dbReference type="EMBL" id="GIF86471.1"/>
    </source>
</evidence>
<sequence>MSNVYARAREFVLTQGRPLDRARLLFHFESGPAGAVLAELAAYQNEDGGFGRALEPDLRTPVSSAVATWTACHVLHEIGADSDEPVVRRTVQYLLGSYDPGERRWWIVPPETDASPRAGWWAYQDIAGNFGDCLLNPTAGLAGALWEHPELVPPALLGDLTEAVLARLDGFADERLDRGDLTAAELFTQARHLPAAARERALAALRRAAARLVEHRPQEWTAYTLQPLDVARTPDSPLSPAVDPASVAANLDYLLALQQPDGSWPLTWTWTDIDPQAWALAERDAKGLVAVERLLTLRAYGRL</sequence>
<dbReference type="InterPro" id="IPR008930">
    <property type="entry name" value="Terpenoid_cyclase/PrenylTrfase"/>
</dbReference>
<keyword evidence="2" id="KW-1185">Reference proteome</keyword>
<dbReference type="Proteomes" id="UP000601223">
    <property type="component" value="Unassembled WGS sequence"/>
</dbReference>
<dbReference type="RefSeq" id="WP_203757503.1">
    <property type="nucleotide sequence ID" value="NZ_BONF01000074.1"/>
</dbReference>
<organism evidence="1 2">
    <name type="scientific">Catellatospora bangladeshensis</name>
    <dbReference type="NCBI Taxonomy" id="310355"/>
    <lineage>
        <taxon>Bacteria</taxon>
        <taxon>Bacillati</taxon>
        <taxon>Actinomycetota</taxon>
        <taxon>Actinomycetes</taxon>
        <taxon>Micromonosporales</taxon>
        <taxon>Micromonosporaceae</taxon>
        <taxon>Catellatospora</taxon>
    </lineage>
</organism>
<reference evidence="1 2" key="1">
    <citation type="submission" date="2021-01" db="EMBL/GenBank/DDBJ databases">
        <title>Whole genome shotgun sequence of Catellatospora bangladeshensis NBRC 107357.</title>
        <authorList>
            <person name="Komaki H."/>
            <person name="Tamura T."/>
        </authorList>
    </citation>
    <scope>NUCLEOTIDE SEQUENCE [LARGE SCALE GENOMIC DNA]</scope>
    <source>
        <strain evidence="1 2">NBRC 107357</strain>
    </source>
</reference>
<dbReference type="SUPFAM" id="SSF48239">
    <property type="entry name" value="Terpenoid cyclases/Protein prenyltransferases"/>
    <property type="match status" value="1"/>
</dbReference>
<gene>
    <name evidence="1" type="ORF">Cba03nite_78200</name>
</gene>